<keyword evidence="2" id="KW-1185">Reference proteome</keyword>
<accession>A0ABN5LM43</accession>
<gene>
    <name evidence="1" type="ORF">DLD77_01400</name>
</gene>
<proteinExistence type="predicted"/>
<dbReference type="Proteomes" id="UP000246099">
    <property type="component" value="Chromosome"/>
</dbReference>
<organism evidence="1 2">
    <name type="scientific">Chitinophaga alhagiae</name>
    <dbReference type="NCBI Taxonomy" id="2203219"/>
    <lineage>
        <taxon>Bacteria</taxon>
        <taxon>Pseudomonadati</taxon>
        <taxon>Bacteroidota</taxon>
        <taxon>Chitinophagia</taxon>
        <taxon>Chitinophagales</taxon>
        <taxon>Chitinophagaceae</taxon>
        <taxon>Chitinophaga</taxon>
    </lineage>
</organism>
<dbReference type="InterPro" id="IPR021272">
    <property type="entry name" value="DUF2851"/>
</dbReference>
<sequence>MSTVNPLFSEELLQHIWQFRLFNQQNLATVNGEPLYVVHPGELNRHAGPDFTGARLRIGGMEWAGNVELHYRTSDWRRHGHHRNPRYDNVVLHVVFEHDAPFHTAPCLELQHRIPKLMLKRYRALKESAAFVPCAPLLHRVNEDAWGPWKARLLHERLQRKANVLRGWLEQSRCNWEEVCFRAVAQGFGMPVNTAAFLELSFSLPFMVLARQRSCLPRLEALLFGQSGMLGGAFADAYPQELQREYRFLQHKYRLEPMAAHSWQWLRMRPSSFPTMRIACFAALLHNSPHLFSRLLETERLPEAESLFVVEPSAYWRHHYRFDIPAVRTNGLGKGTVQHLFINTVAPLLHLYGDYMGLPQYKQRALRFLQELPAENNRVLRGWAEEQVPAANAADSQALLQLKQSYCDTKNCLNCAIGERLLRGEEVWVCREGEEDDWM</sequence>
<evidence type="ECO:0000313" key="2">
    <source>
        <dbReference type="Proteomes" id="UP000246099"/>
    </source>
</evidence>
<protein>
    <submittedName>
        <fullName evidence="1">DUF2851 domain-containing protein</fullName>
    </submittedName>
</protein>
<dbReference type="EMBL" id="CP029600">
    <property type="protein sequence ID" value="AWO00456.1"/>
    <property type="molecule type" value="Genomic_DNA"/>
</dbReference>
<reference evidence="1 2" key="1">
    <citation type="submission" date="2018-05" db="EMBL/GenBank/DDBJ databases">
        <title>Chitinophaga sp. nov., isolated from rhizosphere soil of Alhagi.</title>
        <authorList>
            <person name="Liu Y."/>
        </authorList>
    </citation>
    <scope>NUCLEOTIDE SEQUENCE [LARGE SCALE GENOMIC DNA]</scope>
    <source>
        <strain evidence="1 2">T22</strain>
    </source>
</reference>
<name>A0ABN5LM43_9BACT</name>
<evidence type="ECO:0000313" key="1">
    <source>
        <dbReference type="EMBL" id="AWO00456.1"/>
    </source>
</evidence>
<dbReference type="Pfam" id="PF11013">
    <property type="entry name" value="DUF2851"/>
    <property type="match status" value="1"/>
</dbReference>
<dbReference type="RefSeq" id="WP_119075940.1">
    <property type="nucleotide sequence ID" value="NZ_CP029600.1"/>
</dbReference>